<dbReference type="Gene3D" id="3.30.160.60">
    <property type="entry name" value="Classic Zinc Finger"/>
    <property type="match status" value="2"/>
</dbReference>
<dbReference type="SUPFAM" id="SSF57667">
    <property type="entry name" value="beta-beta-alpha zinc fingers"/>
    <property type="match status" value="1"/>
</dbReference>
<dbReference type="Proteomes" id="UP000015105">
    <property type="component" value="Chromosome 2D"/>
</dbReference>
<evidence type="ECO:0000313" key="5">
    <source>
        <dbReference type="Proteomes" id="UP000015105"/>
    </source>
</evidence>
<feature type="compositionally biased region" description="Polar residues" evidence="2">
    <location>
        <begin position="146"/>
        <end position="156"/>
    </location>
</feature>
<protein>
    <recommendedName>
        <fullName evidence="3">C2H2-type domain-containing protein</fullName>
    </recommendedName>
</protein>
<keyword evidence="5" id="KW-1185">Reference proteome</keyword>
<feature type="region of interest" description="Disordered" evidence="2">
    <location>
        <begin position="145"/>
        <end position="191"/>
    </location>
</feature>
<feature type="domain" description="C2H2-type" evidence="3">
    <location>
        <begin position="106"/>
        <end position="133"/>
    </location>
</feature>
<reference evidence="4" key="4">
    <citation type="submission" date="2019-03" db="UniProtKB">
        <authorList>
            <consortium name="EnsemblPlants"/>
        </authorList>
    </citation>
    <scope>IDENTIFICATION</scope>
</reference>
<dbReference type="PROSITE" id="PS00028">
    <property type="entry name" value="ZINC_FINGER_C2H2_1"/>
    <property type="match status" value="4"/>
</dbReference>
<reference evidence="4" key="3">
    <citation type="journal article" date="2017" name="Nature">
        <title>Genome sequence of the progenitor of the wheat D genome Aegilops tauschii.</title>
        <authorList>
            <person name="Luo M.C."/>
            <person name="Gu Y.Q."/>
            <person name="Puiu D."/>
            <person name="Wang H."/>
            <person name="Twardziok S.O."/>
            <person name="Deal K.R."/>
            <person name="Huo N."/>
            <person name="Zhu T."/>
            <person name="Wang L."/>
            <person name="Wang Y."/>
            <person name="McGuire P.E."/>
            <person name="Liu S."/>
            <person name="Long H."/>
            <person name="Ramasamy R.K."/>
            <person name="Rodriguez J.C."/>
            <person name="Van S.L."/>
            <person name="Yuan L."/>
            <person name="Wang Z."/>
            <person name="Xia Z."/>
            <person name="Xiao L."/>
            <person name="Anderson O.D."/>
            <person name="Ouyang S."/>
            <person name="Liang Y."/>
            <person name="Zimin A.V."/>
            <person name="Pertea G."/>
            <person name="Qi P."/>
            <person name="Bennetzen J.L."/>
            <person name="Dai X."/>
            <person name="Dawson M.W."/>
            <person name="Muller H.G."/>
            <person name="Kugler K."/>
            <person name="Rivarola-Duarte L."/>
            <person name="Spannagl M."/>
            <person name="Mayer K.F.X."/>
            <person name="Lu F.H."/>
            <person name="Bevan M.W."/>
            <person name="Leroy P."/>
            <person name="Li P."/>
            <person name="You F.M."/>
            <person name="Sun Q."/>
            <person name="Liu Z."/>
            <person name="Lyons E."/>
            <person name="Wicker T."/>
            <person name="Salzberg S.L."/>
            <person name="Devos K.M."/>
            <person name="Dvorak J."/>
        </authorList>
    </citation>
    <scope>NUCLEOTIDE SEQUENCE [LARGE SCALE GENOMIC DNA]</scope>
    <source>
        <strain evidence="4">cv. AL8/78</strain>
    </source>
</reference>
<dbReference type="Pfam" id="PF13912">
    <property type="entry name" value="zf-C2H2_6"/>
    <property type="match status" value="4"/>
</dbReference>
<dbReference type="AlphaFoldDB" id="A0A453B5R0"/>
<dbReference type="GO" id="GO:0008270">
    <property type="term" value="F:zinc ion binding"/>
    <property type="evidence" value="ECO:0007669"/>
    <property type="project" value="UniProtKB-KW"/>
</dbReference>
<reference evidence="4" key="5">
    <citation type="journal article" date="2021" name="G3 (Bethesda)">
        <title>Aegilops tauschii genome assembly Aet v5.0 features greater sequence contiguity and improved annotation.</title>
        <authorList>
            <person name="Wang L."/>
            <person name="Zhu T."/>
            <person name="Rodriguez J.C."/>
            <person name="Deal K.R."/>
            <person name="Dubcovsky J."/>
            <person name="McGuire P.E."/>
            <person name="Lux T."/>
            <person name="Spannagl M."/>
            <person name="Mayer K.F.X."/>
            <person name="Baldrich P."/>
            <person name="Meyers B.C."/>
            <person name="Huo N."/>
            <person name="Gu Y.Q."/>
            <person name="Zhou H."/>
            <person name="Devos K.M."/>
            <person name="Bennetzen J.L."/>
            <person name="Unver T."/>
            <person name="Budak H."/>
            <person name="Gulick P.J."/>
            <person name="Galiba G."/>
            <person name="Kalapos B."/>
            <person name="Nelson D.R."/>
            <person name="Li P."/>
            <person name="You F.M."/>
            <person name="Luo M.C."/>
            <person name="Dvorak J."/>
        </authorList>
    </citation>
    <scope>NUCLEOTIDE SEQUENCE [LARGE SCALE GENOMIC DNA]</scope>
    <source>
        <strain evidence="4">cv. AL8/78</strain>
    </source>
</reference>
<accession>A0A453B5R0</accession>
<reference evidence="5" key="1">
    <citation type="journal article" date="2014" name="Science">
        <title>Ancient hybridizations among the ancestral genomes of bread wheat.</title>
        <authorList>
            <consortium name="International Wheat Genome Sequencing Consortium,"/>
            <person name="Marcussen T."/>
            <person name="Sandve S.R."/>
            <person name="Heier L."/>
            <person name="Spannagl M."/>
            <person name="Pfeifer M."/>
            <person name="Jakobsen K.S."/>
            <person name="Wulff B.B."/>
            <person name="Steuernagel B."/>
            <person name="Mayer K.F."/>
            <person name="Olsen O.A."/>
        </authorList>
    </citation>
    <scope>NUCLEOTIDE SEQUENCE [LARGE SCALE GENOMIC DNA]</scope>
    <source>
        <strain evidence="5">cv. AL8/78</strain>
    </source>
</reference>
<dbReference type="PANTHER" id="PTHR46326:SF11">
    <property type="entry name" value="OS07G0598800 PROTEIN"/>
    <property type="match status" value="1"/>
</dbReference>
<dbReference type="EnsemblPlants" id="AET2Gv20376000.2">
    <property type="protein sequence ID" value="AET2Gv20376000.2"/>
    <property type="gene ID" value="AET2Gv20376000"/>
</dbReference>
<feature type="domain" description="C2H2-type" evidence="3">
    <location>
        <begin position="483"/>
        <end position="505"/>
    </location>
</feature>
<sequence length="556" mass="59274">PSLQQNLRSITTSASFAFRLTTPPYLSSPLLLQLSQASFALPQIPNGRARRLRSSPRRPLPLPTLLLIDPIDTASLLLVRPVGRSIMDAVGELAAAGMHHHHHHHHRCKVCGKGFSCGRSLGGHMRSHISLGEALPEADDELMRRSSANGGRTSANGAVGYGLRENPKKTRRLSDFADEEEDQGGDGGEQRACRECGKLFSSWRSLFGHMKSHAPGAARDHDEYDEADADDDVDLLGEEEYSFAAEAEAEAEEKEEEEEIEAAPMEPLVPAPVAVMAAPPRRRRRSMRVAAPAPAPPPPMLSAFEKEQEDVALCLLMLSRDTTGGMRGSPAPKQAHLPRNAYGYNSDDDSALFQYGDAKTKSVAKSKKRRTSHYALNSASPKQRGEAAPPPAKRTRYECPGCGRVFSSYQALGGHRASHKRINTSCSAPKAAPAAAAAPAPEPSVDTYTSFGTLSPSASPDSVAIGIGAGNSKKPAAGEAEKFECPVCFRVFGSGQALGGHKRSHIIADAAFSSDGELYGSASVSVSVNEEQEQGYPVAAAGSLDLNFPPAPSEEA</sequence>
<dbReference type="SMART" id="SM00355">
    <property type="entry name" value="ZnF_C2H2"/>
    <property type="match status" value="4"/>
</dbReference>
<dbReference type="GO" id="GO:0006355">
    <property type="term" value="P:regulation of DNA-templated transcription"/>
    <property type="evidence" value="ECO:0007669"/>
    <property type="project" value="InterPro"/>
</dbReference>
<keyword evidence="1" id="KW-0479">Metal-binding</keyword>
<evidence type="ECO:0000259" key="3">
    <source>
        <dbReference type="PROSITE" id="PS50157"/>
    </source>
</evidence>
<name>A0A453B5R0_AEGTS</name>
<dbReference type="PANTHER" id="PTHR46326">
    <property type="entry name" value="ZINC FINGER PROTEIN ZAT1-RELATED"/>
    <property type="match status" value="1"/>
</dbReference>
<dbReference type="InterPro" id="IPR013087">
    <property type="entry name" value="Znf_C2H2_type"/>
</dbReference>
<dbReference type="Gramene" id="AET2Gv20376000.2">
    <property type="protein sequence ID" value="AET2Gv20376000.2"/>
    <property type="gene ID" value="AET2Gv20376000"/>
</dbReference>
<feature type="region of interest" description="Disordered" evidence="2">
    <location>
        <begin position="361"/>
        <end position="394"/>
    </location>
</feature>
<dbReference type="InterPro" id="IPR044303">
    <property type="entry name" value="ZAT1/4/9"/>
</dbReference>
<reference evidence="5" key="2">
    <citation type="journal article" date="2017" name="Nat. Plants">
        <title>The Aegilops tauschii genome reveals multiple impacts of transposons.</title>
        <authorList>
            <person name="Zhao G."/>
            <person name="Zou C."/>
            <person name="Li K."/>
            <person name="Wang K."/>
            <person name="Li T."/>
            <person name="Gao L."/>
            <person name="Zhang X."/>
            <person name="Wang H."/>
            <person name="Yang Z."/>
            <person name="Liu X."/>
            <person name="Jiang W."/>
            <person name="Mao L."/>
            <person name="Kong X."/>
            <person name="Jiao Y."/>
            <person name="Jia J."/>
        </authorList>
    </citation>
    <scope>NUCLEOTIDE SEQUENCE [LARGE SCALE GENOMIC DNA]</scope>
    <source>
        <strain evidence="5">cv. AL8/78</strain>
    </source>
</reference>
<feature type="compositionally biased region" description="Basic and acidic residues" evidence="2">
    <location>
        <begin position="165"/>
        <end position="175"/>
    </location>
</feature>
<dbReference type="PROSITE" id="PS50157">
    <property type="entry name" value="ZINC_FINGER_C2H2_2"/>
    <property type="match status" value="4"/>
</dbReference>
<organism evidence="4 5">
    <name type="scientific">Aegilops tauschii subsp. strangulata</name>
    <name type="common">Goatgrass</name>
    <dbReference type="NCBI Taxonomy" id="200361"/>
    <lineage>
        <taxon>Eukaryota</taxon>
        <taxon>Viridiplantae</taxon>
        <taxon>Streptophyta</taxon>
        <taxon>Embryophyta</taxon>
        <taxon>Tracheophyta</taxon>
        <taxon>Spermatophyta</taxon>
        <taxon>Magnoliopsida</taxon>
        <taxon>Liliopsida</taxon>
        <taxon>Poales</taxon>
        <taxon>Poaceae</taxon>
        <taxon>BOP clade</taxon>
        <taxon>Pooideae</taxon>
        <taxon>Triticodae</taxon>
        <taxon>Triticeae</taxon>
        <taxon>Triticinae</taxon>
        <taxon>Aegilops</taxon>
    </lineage>
</organism>
<dbReference type="STRING" id="200361.A0A453B5R0"/>
<keyword evidence="1" id="KW-0862">Zinc</keyword>
<keyword evidence="1" id="KW-0863">Zinc-finger</keyword>
<evidence type="ECO:0000256" key="1">
    <source>
        <dbReference type="PROSITE-ProRule" id="PRU00042"/>
    </source>
</evidence>
<dbReference type="InterPro" id="IPR036236">
    <property type="entry name" value="Znf_C2H2_sf"/>
</dbReference>
<feature type="domain" description="C2H2-type" evidence="3">
    <location>
        <begin position="397"/>
        <end position="424"/>
    </location>
</feature>
<feature type="compositionally biased region" description="Basic residues" evidence="2">
    <location>
        <begin position="362"/>
        <end position="372"/>
    </location>
</feature>
<proteinExistence type="predicted"/>
<evidence type="ECO:0000256" key="2">
    <source>
        <dbReference type="SAM" id="MobiDB-lite"/>
    </source>
</evidence>
<feature type="domain" description="C2H2-type" evidence="3">
    <location>
        <begin position="191"/>
        <end position="214"/>
    </location>
</feature>
<evidence type="ECO:0000313" key="4">
    <source>
        <dbReference type="EnsemblPlants" id="AET2Gv20376000.2"/>
    </source>
</evidence>